<dbReference type="InterPro" id="IPR054275">
    <property type="entry name" value="DUF7006"/>
</dbReference>
<dbReference type="AlphaFoldDB" id="C9ABE3"/>
<gene>
    <name evidence="1" type="ORF">ECBG_02471</name>
</gene>
<dbReference type="RefSeq" id="WP_015510379.1">
    <property type="nucleotide sequence ID" value="NC_020995.1"/>
</dbReference>
<sequence>MSQLFQINNMNDYLNYYREKVNDPRFSENLPHVKERILQICGELEEQIDQINSQNFFQQWANINSLEAQILILLELSEITTKKEKRVFTEEEVVKTAKKDCQTYFKEKCGMTLIDTTPHSLHFSIS</sequence>
<reference evidence="1 2" key="2">
    <citation type="submission" date="2013-03" db="EMBL/GenBank/DDBJ databases">
        <title>The Genome Sequence of Enterococcus casseliflavus EC20 (899205).</title>
        <authorList>
            <consortium name="The Broad Institute Genomics Platform"/>
            <consortium name="The Broad Institute Genome Sequencing Center for Infectious Disease"/>
            <person name="Russ C."/>
            <person name="Feldgarden M."/>
            <person name="Gilmore M."/>
            <person name="Manson J."/>
            <person name="Palmer K."/>
            <person name="Carniol K."/>
            <person name="Walker B."/>
            <person name="Young S.K."/>
            <person name="Zeng Q."/>
            <person name="Gargeya S."/>
            <person name="Fitzgerald M."/>
            <person name="Haas B."/>
            <person name="Abouelleil A."/>
            <person name="Allen A.W."/>
            <person name="Alvarado L."/>
            <person name="Arachchi H.M."/>
            <person name="Berlin A.M."/>
            <person name="Chapman S.B."/>
            <person name="Gainer-Dewar J."/>
            <person name="Goldberg J."/>
            <person name="Griggs A."/>
            <person name="Gujja S."/>
            <person name="Hansen M."/>
            <person name="Howarth C."/>
            <person name="Imamovic A."/>
            <person name="Ireland A."/>
            <person name="Larimer J."/>
            <person name="McCowan C."/>
            <person name="Murphy C."/>
            <person name="Pearson M."/>
            <person name="Poon T.W."/>
            <person name="Priest M."/>
            <person name="Roberts A."/>
            <person name="Saif S."/>
            <person name="Shea T."/>
            <person name="Sisk P."/>
            <person name="Sykes S."/>
            <person name="Wortman J."/>
            <person name="Nusbaum C."/>
            <person name="Birren B."/>
        </authorList>
    </citation>
    <scope>NUCLEOTIDE SEQUENCE [LARGE SCALE GENOMIC DNA]</scope>
    <source>
        <strain evidence="1 2">EC20</strain>
    </source>
</reference>
<dbReference type="Pfam" id="PF22652">
    <property type="entry name" value="DUF7006"/>
    <property type="match status" value="1"/>
</dbReference>
<dbReference type="GeneID" id="15143291"/>
<name>C9ABE3_ENTCA</name>
<dbReference type="KEGG" id="ecas:ECBG_02471"/>
<reference evidence="1 2" key="1">
    <citation type="submission" date="2009-02" db="EMBL/GenBank/DDBJ databases">
        <authorList>
            <consortium name="The Broad Institute Genome Sequencing Platform"/>
            <person name="Feldgarden M."/>
            <person name="Young S.K."/>
            <person name="Kodira C.D."/>
            <person name="Zeng Q."/>
            <person name="Koehrsen M."/>
            <person name="Alvarado L."/>
            <person name="Berlin A."/>
            <person name="Borenstein D."/>
            <person name="Chen Z."/>
            <person name="Engels R."/>
            <person name="Freedman E."/>
            <person name="Gellesch M."/>
            <person name="Goldberg J."/>
            <person name="Griggs A."/>
            <person name="Gujja S."/>
            <person name="Heiman D."/>
            <person name="Hepburn T."/>
            <person name="Howarth C."/>
            <person name="Jen D."/>
            <person name="Larson L."/>
            <person name="Lewis B."/>
            <person name="Mehta T."/>
            <person name="Park D."/>
            <person name="Pearson M."/>
            <person name="Roberts A."/>
            <person name="Saif S."/>
            <person name="Shea T."/>
            <person name="Shenoy N."/>
            <person name="Sisk P."/>
            <person name="Stolte C."/>
            <person name="Sykes S."/>
            <person name="Walk T."/>
            <person name="White J."/>
            <person name="Yandava C."/>
            <person name="Gilmore M."/>
            <person name="Manson J."/>
            <person name="Palmer K."/>
            <person name="Carniol K."/>
            <person name="Lander E."/>
            <person name="Nusbaum C."/>
            <person name="Galagan J."/>
            <person name="Birren B."/>
        </authorList>
    </citation>
    <scope>NUCLEOTIDE SEQUENCE [LARGE SCALE GENOMIC DNA]</scope>
    <source>
        <strain evidence="1 2">EC20</strain>
    </source>
</reference>
<keyword evidence="2" id="KW-1185">Reference proteome</keyword>
<dbReference type="Proteomes" id="UP000012675">
    <property type="component" value="Chromosome"/>
</dbReference>
<organism evidence="1 2">
    <name type="scientific">Enterococcus casseliflavus EC20</name>
    <dbReference type="NCBI Taxonomy" id="565655"/>
    <lineage>
        <taxon>Bacteria</taxon>
        <taxon>Bacillati</taxon>
        <taxon>Bacillota</taxon>
        <taxon>Bacilli</taxon>
        <taxon>Lactobacillales</taxon>
        <taxon>Enterococcaceae</taxon>
        <taxon>Enterococcus</taxon>
    </lineage>
</organism>
<dbReference type="HOGENOM" id="CLU_1978047_0_0_9"/>
<proteinExistence type="predicted"/>
<dbReference type="eggNOG" id="ENOG503072S">
    <property type="taxonomic scope" value="Bacteria"/>
</dbReference>
<dbReference type="EMBL" id="CP004856">
    <property type="protein sequence ID" value="EEV40202.2"/>
    <property type="molecule type" value="Genomic_DNA"/>
</dbReference>
<accession>C9ABE3</accession>
<evidence type="ECO:0000313" key="1">
    <source>
        <dbReference type="EMBL" id="EEV40202.2"/>
    </source>
</evidence>
<evidence type="ECO:0000313" key="2">
    <source>
        <dbReference type="Proteomes" id="UP000012675"/>
    </source>
</evidence>
<protein>
    <submittedName>
        <fullName evidence="1">Uncharacterized protein</fullName>
    </submittedName>
</protein>